<evidence type="ECO:0000256" key="1">
    <source>
        <dbReference type="ARBA" id="ARBA00006801"/>
    </source>
</evidence>
<dbReference type="SUPFAM" id="SSF51197">
    <property type="entry name" value="Clavaminate synthase-like"/>
    <property type="match status" value="1"/>
</dbReference>
<sequence length="553" mass="61814">MTLASSEVNGEAGEPPAIPSSKWQQTAHGKGKVRARKNQPLNAQANVPRLTAVAYTDAEHGEQEGDPRPRFPEHIVDGWVDYIQLDTAQNVYRAVNKLLDHQPVLLRGTPLAAGLVGRWSFRHLARCVGTKSQMRVLCSDARRHRFFEFDDVKNVYGGPYHVREPETQRLDMTFPDFAQCAQQWSARRLHLRDTVMHYQQRPTQQKPSSCQAQPGAEAAAAASGKTWLEGRPCVVEGSVCGVGLADDLRGGIDWEWLSGLLRTQKHGPVLRVDLEAGSTGGLFPAAYECEDRLMVQVTGRRRVLLMGPGQAFDGLYPYPLHHTYDRYSMVDLEAPDAGLWPKFSGVRGVTAILSPGDVLFVPAYWFVHSQHLEAECVSLSCHLSQGARPPSPEGTQLRLSRALEQRVADVEGPNDVRHWLQLIGHGEEYEWINLGTVKGYRRIVFCQSVRDDVDGALGGNAWADLLPRMCEGRLVPTPWLNKDFREPLYLLDKPVVLEDTRTEDEKRYPELFRSKLRAEGWHVPEAVSTVPIPGVNMPKDADYRTYGMTAASS</sequence>
<evidence type="ECO:0000313" key="4">
    <source>
        <dbReference type="EMBL" id="KAI3438203.1"/>
    </source>
</evidence>
<name>A0A9D4Z1C7_CHLVU</name>
<evidence type="ECO:0000256" key="2">
    <source>
        <dbReference type="SAM" id="MobiDB-lite"/>
    </source>
</evidence>
<dbReference type="AlphaFoldDB" id="A0A9D4Z1C7"/>
<keyword evidence="5" id="KW-1185">Reference proteome</keyword>
<dbReference type="InterPro" id="IPR003347">
    <property type="entry name" value="JmjC_dom"/>
</dbReference>
<dbReference type="Gene3D" id="2.60.120.10">
    <property type="entry name" value="Jelly Rolls"/>
    <property type="match status" value="2"/>
</dbReference>
<feature type="domain" description="JmjC" evidence="3">
    <location>
        <begin position="225"/>
        <end position="404"/>
    </location>
</feature>
<accession>A0A9D4Z1C7</accession>
<dbReference type="OrthoDB" id="47172at2759"/>
<evidence type="ECO:0000313" key="5">
    <source>
        <dbReference type="Proteomes" id="UP001055712"/>
    </source>
</evidence>
<organism evidence="4 5">
    <name type="scientific">Chlorella vulgaris</name>
    <name type="common">Green alga</name>
    <dbReference type="NCBI Taxonomy" id="3077"/>
    <lineage>
        <taxon>Eukaryota</taxon>
        <taxon>Viridiplantae</taxon>
        <taxon>Chlorophyta</taxon>
        <taxon>core chlorophytes</taxon>
        <taxon>Trebouxiophyceae</taxon>
        <taxon>Chlorellales</taxon>
        <taxon>Chlorellaceae</taxon>
        <taxon>Chlorella clade</taxon>
        <taxon>Chlorella</taxon>
    </lineage>
</organism>
<dbReference type="PANTHER" id="PTHR12461">
    <property type="entry name" value="HYPOXIA-INDUCIBLE FACTOR 1 ALPHA INHIBITOR-RELATED"/>
    <property type="match status" value="1"/>
</dbReference>
<feature type="region of interest" description="Disordered" evidence="2">
    <location>
        <begin position="1"/>
        <end position="49"/>
    </location>
</feature>
<reference evidence="4" key="2">
    <citation type="submission" date="2020-11" db="EMBL/GenBank/DDBJ databases">
        <authorList>
            <person name="Cecchin M."/>
            <person name="Marcolungo L."/>
            <person name="Rossato M."/>
            <person name="Girolomoni L."/>
            <person name="Cosentino E."/>
            <person name="Cuine S."/>
            <person name="Li-Beisson Y."/>
            <person name="Delledonne M."/>
            <person name="Ballottari M."/>
        </authorList>
    </citation>
    <scope>NUCLEOTIDE SEQUENCE</scope>
    <source>
        <strain evidence="4">211/11P</strain>
        <tissue evidence="4">Whole cell</tissue>
    </source>
</reference>
<dbReference type="Proteomes" id="UP001055712">
    <property type="component" value="Unassembled WGS sequence"/>
</dbReference>
<dbReference type="PANTHER" id="PTHR12461:SF105">
    <property type="entry name" value="HYPOXIA-INDUCIBLE FACTOR 1-ALPHA INHIBITOR"/>
    <property type="match status" value="1"/>
</dbReference>
<comment type="similarity">
    <text evidence="1">Belongs to the JARID1 histone demethylase family.</text>
</comment>
<protein>
    <recommendedName>
        <fullName evidence="3">JmjC domain-containing protein</fullName>
    </recommendedName>
</protein>
<reference evidence="4" key="1">
    <citation type="journal article" date="2019" name="Plant J.">
        <title>Chlorella vulgaris genome assembly and annotation reveals the molecular basis for metabolic acclimation to high light conditions.</title>
        <authorList>
            <person name="Cecchin M."/>
            <person name="Marcolungo L."/>
            <person name="Rossato M."/>
            <person name="Girolomoni L."/>
            <person name="Cosentino E."/>
            <person name="Cuine S."/>
            <person name="Li-Beisson Y."/>
            <person name="Delledonne M."/>
            <person name="Ballottari M."/>
        </authorList>
    </citation>
    <scope>NUCLEOTIDE SEQUENCE</scope>
    <source>
        <strain evidence="4">211/11P</strain>
    </source>
</reference>
<gene>
    <name evidence="4" type="ORF">D9Q98_000640</name>
</gene>
<dbReference type="InterPro" id="IPR014710">
    <property type="entry name" value="RmlC-like_jellyroll"/>
</dbReference>
<proteinExistence type="inferred from homology"/>
<dbReference type="PROSITE" id="PS51184">
    <property type="entry name" value="JMJC"/>
    <property type="match status" value="1"/>
</dbReference>
<dbReference type="InterPro" id="IPR041667">
    <property type="entry name" value="Cupin_8"/>
</dbReference>
<evidence type="ECO:0000259" key="3">
    <source>
        <dbReference type="PROSITE" id="PS51184"/>
    </source>
</evidence>
<dbReference type="EMBL" id="SIDB01000001">
    <property type="protein sequence ID" value="KAI3438203.1"/>
    <property type="molecule type" value="Genomic_DNA"/>
</dbReference>
<comment type="caution">
    <text evidence="4">The sequence shown here is derived from an EMBL/GenBank/DDBJ whole genome shotgun (WGS) entry which is preliminary data.</text>
</comment>
<dbReference type="Pfam" id="PF13621">
    <property type="entry name" value="Cupin_8"/>
    <property type="match status" value="1"/>
</dbReference>